<evidence type="ECO:0000313" key="1">
    <source>
        <dbReference type="EMBL" id="MCP2270971.1"/>
    </source>
</evidence>
<accession>A0ABT1IEB0</accession>
<dbReference type="PIRSF" id="PIRSF030200">
    <property type="entry name" value="PaaB"/>
    <property type="match status" value="1"/>
</dbReference>
<dbReference type="RefSeq" id="WP_253887931.1">
    <property type="nucleotide sequence ID" value="NZ_BAAAVB010000013.1"/>
</dbReference>
<gene>
    <name evidence="1" type="ORF">LV75_003483</name>
</gene>
<keyword evidence="2" id="KW-1185">Reference proteome</keyword>
<dbReference type="Pfam" id="PF06243">
    <property type="entry name" value="PaaB"/>
    <property type="match status" value="1"/>
</dbReference>
<dbReference type="NCBIfam" id="TIGR02157">
    <property type="entry name" value="PA_CoA_Oxy2"/>
    <property type="match status" value="1"/>
</dbReference>
<protein>
    <submittedName>
        <fullName evidence="1">Ring-1,2-phenylacetyl-CoA epoxidase subunit PaaB</fullName>
    </submittedName>
</protein>
<proteinExistence type="predicted"/>
<dbReference type="InterPro" id="IPR009359">
    <property type="entry name" value="PaaB"/>
</dbReference>
<reference evidence="1 2" key="1">
    <citation type="submission" date="2022-06" db="EMBL/GenBank/DDBJ databases">
        <title>Genomic Encyclopedia of Archaeal and Bacterial Type Strains, Phase II (KMG-II): from individual species to whole genera.</title>
        <authorList>
            <person name="Goeker M."/>
        </authorList>
    </citation>
    <scope>NUCLEOTIDE SEQUENCE [LARGE SCALE GENOMIC DNA]</scope>
    <source>
        <strain evidence="1 2">DSM 44255</strain>
    </source>
</reference>
<dbReference type="Gene3D" id="3.10.20.520">
    <property type="entry name" value="Phenylacetic acid degradation B"/>
    <property type="match status" value="1"/>
</dbReference>
<dbReference type="Proteomes" id="UP001205185">
    <property type="component" value="Unassembled WGS sequence"/>
</dbReference>
<comment type="caution">
    <text evidence="1">The sequence shown here is derived from an EMBL/GenBank/DDBJ whole genome shotgun (WGS) entry which is preliminary data.</text>
</comment>
<dbReference type="EMBL" id="JAMTCO010000008">
    <property type="protein sequence ID" value="MCP2270971.1"/>
    <property type="molecule type" value="Genomic_DNA"/>
</dbReference>
<sequence>MSAAPADWPLWEVFVRARRGLTHLHVGSVHAPDAELALHNARDLHTRRGEGASIWVVPAEHITATDPDDKDAYFDPALDKDFRHPGHFELPEGVEHL</sequence>
<name>A0ABT1IEB0_9PSEU</name>
<evidence type="ECO:0000313" key="2">
    <source>
        <dbReference type="Proteomes" id="UP001205185"/>
    </source>
</evidence>
<organism evidence="1 2">
    <name type="scientific">Actinokineospora diospyrosa</name>
    <dbReference type="NCBI Taxonomy" id="103728"/>
    <lineage>
        <taxon>Bacteria</taxon>
        <taxon>Bacillati</taxon>
        <taxon>Actinomycetota</taxon>
        <taxon>Actinomycetes</taxon>
        <taxon>Pseudonocardiales</taxon>
        <taxon>Pseudonocardiaceae</taxon>
        <taxon>Actinokineospora</taxon>
    </lineage>
</organism>
<dbReference type="InterPro" id="IPR038693">
    <property type="entry name" value="PaaB_sf"/>
</dbReference>